<dbReference type="GO" id="GO:0016020">
    <property type="term" value="C:membrane"/>
    <property type="evidence" value="ECO:0007669"/>
    <property type="project" value="UniProtKB-SubCell"/>
</dbReference>
<dbReference type="Pfam" id="PF05154">
    <property type="entry name" value="TM2"/>
    <property type="match status" value="1"/>
</dbReference>
<accession>A0A3S0PAQ9</accession>
<evidence type="ECO:0000256" key="3">
    <source>
        <dbReference type="ARBA" id="ARBA00022989"/>
    </source>
</evidence>
<keyword evidence="8" id="KW-1185">Reference proteome</keyword>
<dbReference type="PANTHER" id="PTHR21016">
    <property type="entry name" value="BETA-AMYLOID BINDING PROTEIN-RELATED"/>
    <property type="match status" value="1"/>
</dbReference>
<name>A0A3S0PAQ9_9BACT</name>
<keyword evidence="4 5" id="KW-0472">Membrane</keyword>
<evidence type="ECO:0000256" key="5">
    <source>
        <dbReference type="SAM" id="Phobius"/>
    </source>
</evidence>
<evidence type="ECO:0000256" key="4">
    <source>
        <dbReference type="ARBA" id="ARBA00023136"/>
    </source>
</evidence>
<comment type="caution">
    <text evidence="7">The sequence shown here is derived from an EMBL/GenBank/DDBJ whole genome shotgun (WGS) entry which is preliminary data.</text>
</comment>
<keyword evidence="3 5" id="KW-1133">Transmembrane helix</keyword>
<feature type="domain" description="TM2" evidence="6">
    <location>
        <begin position="46"/>
        <end position="93"/>
    </location>
</feature>
<dbReference type="EMBL" id="RYYU01000001">
    <property type="protein sequence ID" value="RUL59439.1"/>
    <property type="molecule type" value="Genomic_DNA"/>
</dbReference>
<dbReference type="InterPro" id="IPR050932">
    <property type="entry name" value="TM2D1-3-like"/>
</dbReference>
<protein>
    <submittedName>
        <fullName evidence="7">TM2 domain-containing protein</fullName>
    </submittedName>
</protein>
<dbReference type="PANTHER" id="PTHR21016:SF25">
    <property type="entry name" value="TM2 DOMAIN-CONTAINING PROTEIN DDB_G0277895-RELATED"/>
    <property type="match status" value="1"/>
</dbReference>
<proteinExistence type="predicted"/>
<dbReference type="Proteomes" id="UP000278983">
    <property type="component" value="Unassembled WGS sequence"/>
</dbReference>
<evidence type="ECO:0000313" key="7">
    <source>
        <dbReference type="EMBL" id="RUL59439.1"/>
    </source>
</evidence>
<gene>
    <name evidence="7" type="ORF">EHV08_06485</name>
</gene>
<reference evidence="7 8" key="1">
    <citation type="submission" date="2018-12" db="EMBL/GenBank/DDBJ databases">
        <title>Genome sequencing of Prevotella sp. KCOM 3155 (= JS262).</title>
        <authorList>
            <person name="Kook J.-K."/>
            <person name="Park S.-N."/>
            <person name="Lim Y.K."/>
        </authorList>
    </citation>
    <scope>NUCLEOTIDE SEQUENCE [LARGE SCALE GENOMIC DNA]</scope>
    <source>
        <strain evidence="7 8">KCOM 3155</strain>
    </source>
</reference>
<feature type="transmembrane region" description="Helical" evidence="5">
    <location>
        <begin position="74"/>
        <end position="96"/>
    </location>
</feature>
<dbReference type="OrthoDB" id="9816361at2"/>
<dbReference type="RefSeq" id="WP_126678597.1">
    <property type="nucleotide sequence ID" value="NZ_CAUTIM010000011.1"/>
</dbReference>
<evidence type="ECO:0000313" key="8">
    <source>
        <dbReference type="Proteomes" id="UP000278983"/>
    </source>
</evidence>
<sequence length="112" mass="12559">MDANQIDQFLALNSENLPEERLNEIRELLAAADDNKVNLLNATPLKGKTMMLLISVFLGSYGVDRFMLGDTTMGVIKLLTCGGCGIWTIIDWFSIINKTKEYNYKKIIEVLG</sequence>
<organism evidence="7 8">
    <name type="scientific">Prevotella koreensis</name>
    <dbReference type="NCBI Taxonomy" id="2490854"/>
    <lineage>
        <taxon>Bacteria</taxon>
        <taxon>Pseudomonadati</taxon>
        <taxon>Bacteroidota</taxon>
        <taxon>Bacteroidia</taxon>
        <taxon>Bacteroidales</taxon>
        <taxon>Prevotellaceae</taxon>
        <taxon>Prevotella</taxon>
    </lineage>
</organism>
<dbReference type="AlphaFoldDB" id="A0A3S0PAQ9"/>
<evidence type="ECO:0000259" key="6">
    <source>
        <dbReference type="Pfam" id="PF05154"/>
    </source>
</evidence>
<comment type="subcellular location">
    <subcellularLocation>
        <location evidence="1">Membrane</location>
        <topology evidence="1">Multi-pass membrane protein</topology>
    </subcellularLocation>
</comment>
<evidence type="ECO:0000256" key="1">
    <source>
        <dbReference type="ARBA" id="ARBA00004141"/>
    </source>
</evidence>
<evidence type="ECO:0000256" key="2">
    <source>
        <dbReference type="ARBA" id="ARBA00022692"/>
    </source>
</evidence>
<keyword evidence="2 5" id="KW-0812">Transmembrane</keyword>
<dbReference type="InterPro" id="IPR007829">
    <property type="entry name" value="TM2"/>
</dbReference>